<dbReference type="AlphaFoldDB" id="A0A9X1YC16"/>
<keyword evidence="2" id="KW-1185">Reference proteome</keyword>
<dbReference type="Gene3D" id="1.10.238.160">
    <property type="match status" value="1"/>
</dbReference>
<dbReference type="Pfam" id="PF05930">
    <property type="entry name" value="Phage_AlpA"/>
    <property type="match status" value="1"/>
</dbReference>
<name>A0A9X1YC16_9PROT</name>
<organism evidence="1 2">
    <name type="scientific">Roseomonas acroporae</name>
    <dbReference type="NCBI Taxonomy" id="2937791"/>
    <lineage>
        <taxon>Bacteria</taxon>
        <taxon>Pseudomonadati</taxon>
        <taxon>Pseudomonadota</taxon>
        <taxon>Alphaproteobacteria</taxon>
        <taxon>Acetobacterales</taxon>
        <taxon>Roseomonadaceae</taxon>
        <taxon>Roseomonas</taxon>
    </lineage>
</organism>
<dbReference type="SUPFAM" id="SSF46955">
    <property type="entry name" value="Putative DNA-binding domain"/>
    <property type="match status" value="1"/>
</dbReference>
<dbReference type="InterPro" id="IPR010260">
    <property type="entry name" value="AlpA"/>
</dbReference>
<protein>
    <submittedName>
        <fullName evidence="1">AlpA family transcriptional regulator</fullName>
    </submittedName>
</protein>
<comment type="caution">
    <text evidence="1">The sequence shown here is derived from an EMBL/GenBank/DDBJ whole genome shotgun (WGS) entry which is preliminary data.</text>
</comment>
<dbReference type="PANTHER" id="PTHR36154:SF1">
    <property type="entry name" value="DNA-BINDING TRANSCRIPTIONAL ACTIVATOR ALPA"/>
    <property type="match status" value="1"/>
</dbReference>
<evidence type="ECO:0000313" key="1">
    <source>
        <dbReference type="EMBL" id="MCK8787689.1"/>
    </source>
</evidence>
<dbReference type="RefSeq" id="WP_248669739.1">
    <property type="nucleotide sequence ID" value="NZ_JALPRX010000139.1"/>
</dbReference>
<dbReference type="EMBL" id="JALPRX010000139">
    <property type="protein sequence ID" value="MCK8787689.1"/>
    <property type="molecule type" value="Genomic_DNA"/>
</dbReference>
<reference evidence="1" key="1">
    <citation type="submission" date="2022-04" db="EMBL/GenBank/DDBJ databases">
        <title>Roseomonas acroporae sp. nov., isolated from coral Acropora digitifera.</title>
        <authorList>
            <person name="Sun H."/>
        </authorList>
    </citation>
    <scope>NUCLEOTIDE SEQUENCE</scope>
    <source>
        <strain evidence="1">NAR14</strain>
    </source>
</reference>
<sequence>MSERLLRLEDVTDRVGLGRSTIYRRMGAGTFPRPMQLGGGVVRWRETDIETWLSALTAERRPEPTAGARPAA</sequence>
<evidence type="ECO:0000313" key="2">
    <source>
        <dbReference type="Proteomes" id="UP001139516"/>
    </source>
</evidence>
<dbReference type="InterPro" id="IPR009061">
    <property type="entry name" value="DNA-bd_dom_put_sf"/>
</dbReference>
<dbReference type="InterPro" id="IPR052931">
    <property type="entry name" value="Prophage_regulatory_activator"/>
</dbReference>
<dbReference type="PANTHER" id="PTHR36154">
    <property type="entry name" value="DNA-BINDING TRANSCRIPTIONAL ACTIVATOR ALPA"/>
    <property type="match status" value="1"/>
</dbReference>
<gene>
    <name evidence="1" type="ORF">M0638_25305</name>
</gene>
<proteinExistence type="predicted"/>
<accession>A0A9X1YC16</accession>
<dbReference type="Proteomes" id="UP001139516">
    <property type="component" value="Unassembled WGS sequence"/>
</dbReference>